<gene>
    <name evidence="9 12" type="primary">glgC</name>
    <name evidence="12" type="ORF">NF556_11315</name>
</gene>
<dbReference type="NCBIfam" id="TIGR02091">
    <property type="entry name" value="glgC"/>
    <property type="match status" value="1"/>
</dbReference>
<sequence>MVAQTGRLKVLAIVLAGGEGKRLMPLTADRAKPAVPFGGIYRLIDFALSNIVNSGCLKIVVLTQYKSHSLDAHITRTWRMSTLLGNYVAPVPAQQRMGKHWFAGSADAIYQSLNLVYDEKPDIIVVVGADHVYRMDFSQMIDQHIETGAGVTVAAIRQPLSLADQFGVIEVDDADPRHIADFLEKPQNPKPLPDAPNEVLASMGNYVFNADVLEQAVRDDAADEDSAHDMGGDIVPAFVNRGEGYVYDFKDNDIPGATERDLAYWRDVGTIDSYYESHMDLVSVHPVFNLYNDRWPIYTTHGNHPPAKFVHGSHDRVGQAHGSMVSPGVVISGATVADSVVSPNVHVHSFSNVSQSVILDGVDIGRGCQIHRAIIDKAVHVPEGVSIGVDHDQDRARGFTVTDSGLVVVGKGTIIEG</sequence>
<evidence type="ECO:0000259" key="10">
    <source>
        <dbReference type="Pfam" id="PF00483"/>
    </source>
</evidence>
<proteinExistence type="inferred from homology"/>
<dbReference type="RefSeq" id="WP_252591044.1">
    <property type="nucleotide sequence ID" value="NZ_CP099489.1"/>
</dbReference>
<evidence type="ECO:0000256" key="7">
    <source>
        <dbReference type="ARBA" id="ARBA00023056"/>
    </source>
</evidence>
<comment type="pathway">
    <text evidence="9">Glycan biosynthesis; glycogen biosynthesis.</text>
</comment>
<dbReference type="InterPro" id="IPR005836">
    <property type="entry name" value="ADP_Glu_pyroP_CS"/>
</dbReference>
<feature type="binding site" evidence="9">
    <location>
        <begin position="184"/>
        <end position="185"/>
    </location>
    <ligand>
        <name>alpha-D-glucose 1-phosphate</name>
        <dbReference type="ChEBI" id="CHEBI:58601"/>
    </ligand>
</feature>
<dbReference type="InterPro" id="IPR056818">
    <property type="entry name" value="GlmU/GlgC-like_hexapep"/>
</dbReference>
<feature type="site" description="Could play a key role in the communication between the regulatory and the substrate sites" evidence="9">
    <location>
        <position position="101"/>
    </location>
</feature>
<keyword evidence="5 9" id="KW-0547">Nucleotide-binding</keyword>
<dbReference type="SUPFAM" id="SSF51161">
    <property type="entry name" value="Trimeric LpxA-like enzymes"/>
    <property type="match status" value="1"/>
</dbReference>
<dbReference type="InterPro" id="IPR011831">
    <property type="entry name" value="ADP-Glc_PPase"/>
</dbReference>
<evidence type="ECO:0000256" key="9">
    <source>
        <dbReference type="HAMAP-Rule" id="MF_00624"/>
    </source>
</evidence>
<comment type="caution">
    <text evidence="9">Lacks conserved residue(s) required for the propagation of feature annotation.</text>
</comment>
<dbReference type="Gene3D" id="2.160.10.10">
    <property type="entry name" value="Hexapeptide repeat proteins"/>
    <property type="match status" value="1"/>
</dbReference>
<dbReference type="EMBL" id="CP099489">
    <property type="protein sequence ID" value="USQ78246.1"/>
    <property type="molecule type" value="Genomic_DNA"/>
</dbReference>
<feature type="domain" description="Glucose-1-phosphate adenylyltransferase/Bifunctional protein GlmU-like C-terminal hexapeptide" evidence="11">
    <location>
        <begin position="305"/>
        <end position="409"/>
    </location>
</feature>
<dbReference type="PROSITE" id="PS00810">
    <property type="entry name" value="ADP_GLC_PYROPHOSPH_3"/>
    <property type="match status" value="1"/>
</dbReference>
<feature type="binding site" evidence="9">
    <location>
        <position position="167"/>
    </location>
    <ligand>
        <name>alpha-D-glucose 1-phosphate</name>
        <dbReference type="ChEBI" id="CHEBI:58601"/>
    </ligand>
</feature>
<keyword evidence="7 9" id="KW-0320">Glycogen biosynthesis</keyword>
<comment type="subunit">
    <text evidence="9">Homotetramer.</text>
</comment>
<organism evidence="12 13">
    <name type="scientific">Ornithinimicrobium faecis</name>
    <dbReference type="NCBI Taxonomy" id="2934158"/>
    <lineage>
        <taxon>Bacteria</taxon>
        <taxon>Bacillati</taxon>
        <taxon>Actinomycetota</taxon>
        <taxon>Actinomycetes</taxon>
        <taxon>Micrococcales</taxon>
        <taxon>Ornithinimicrobiaceae</taxon>
        <taxon>Ornithinimicrobium</taxon>
    </lineage>
</organism>
<keyword evidence="3 9" id="KW-0808">Transferase</keyword>
<evidence type="ECO:0000256" key="1">
    <source>
        <dbReference type="ARBA" id="ARBA00010443"/>
    </source>
</evidence>
<dbReference type="CDD" id="cd02508">
    <property type="entry name" value="ADP_Glucose_PP"/>
    <property type="match status" value="1"/>
</dbReference>
<dbReference type="EC" id="2.7.7.27" evidence="9"/>
<dbReference type="Proteomes" id="UP001056455">
    <property type="component" value="Chromosome"/>
</dbReference>
<dbReference type="PROSITE" id="PS00809">
    <property type="entry name" value="ADP_GLC_PYROPHOSPH_2"/>
    <property type="match status" value="1"/>
</dbReference>
<dbReference type="InterPro" id="IPR011004">
    <property type="entry name" value="Trimer_LpxA-like_sf"/>
</dbReference>
<comment type="similarity">
    <text evidence="1 9">Belongs to the bacterial/plant glucose-1-phosphate adenylyltransferase family.</text>
</comment>
<dbReference type="NCBIfam" id="NF001947">
    <property type="entry name" value="PRK00725.1"/>
    <property type="match status" value="1"/>
</dbReference>
<dbReference type="InterPro" id="IPR029044">
    <property type="entry name" value="Nucleotide-diphossugar_trans"/>
</dbReference>
<keyword evidence="6 9" id="KW-0067">ATP-binding</keyword>
<feature type="domain" description="Nucleotidyl transferase" evidence="10">
    <location>
        <begin position="12"/>
        <end position="281"/>
    </location>
</feature>
<dbReference type="PROSITE" id="PS00808">
    <property type="entry name" value="ADP_GLC_PYROPHOSPH_1"/>
    <property type="match status" value="1"/>
</dbReference>
<dbReference type="GO" id="GO:0008878">
    <property type="term" value="F:glucose-1-phosphate adenylyltransferase activity"/>
    <property type="evidence" value="ECO:0007669"/>
    <property type="project" value="UniProtKB-EC"/>
</dbReference>
<evidence type="ECO:0000256" key="8">
    <source>
        <dbReference type="ARBA" id="ARBA00023277"/>
    </source>
</evidence>
<name>A0ABY4YNV7_9MICO</name>
<evidence type="ECO:0000256" key="6">
    <source>
        <dbReference type="ARBA" id="ARBA00022840"/>
    </source>
</evidence>
<evidence type="ECO:0000256" key="2">
    <source>
        <dbReference type="ARBA" id="ARBA00022600"/>
    </source>
</evidence>
<comment type="catalytic activity">
    <reaction evidence="9">
        <text>alpha-D-glucose 1-phosphate + ATP + H(+) = ADP-alpha-D-glucose + diphosphate</text>
        <dbReference type="Rhea" id="RHEA:12120"/>
        <dbReference type="ChEBI" id="CHEBI:15378"/>
        <dbReference type="ChEBI" id="CHEBI:30616"/>
        <dbReference type="ChEBI" id="CHEBI:33019"/>
        <dbReference type="ChEBI" id="CHEBI:57498"/>
        <dbReference type="ChEBI" id="CHEBI:58601"/>
        <dbReference type="EC" id="2.7.7.27"/>
    </reaction>
</comment>
<keyword evidence="2 9" id="KW-0321">Glycogen metabolism</keyword>
<dbReference type="NCBIfam" id="NF002023">
    <property type="entry name" value="PRK00844.1"/>
    <property type="match status" value="1"/>
</dbReference>
<evidence type="ECO:0000256" key="3">
    <source>
        <dbReference type="ARBA" id="ARBA00022679"/>
    </source>
</evidence>
<accession>A0ABY4YNV7</accession>
<keyword evidence="13" id="KW-1185">Reference proteome</keyword>
<dbReference type="InterPro" id="IPR023049">
    <property type="entry name" value="GlgC_bac"/>
</dbReference>
<evidence type="ECO:0000313" key="13">
    <source>
        <dbReference type="Proteomes" id="UP001056455"/>
    </source>
</evidence>
<evidence type="ECO:0000256" key="5">
    <source>
        <dbReference type="ARBA" id="ARBA00022741"/>
    </source>
</evidence>
<feature type="site" description="Could play a key role in the communication between the regulatory and the substrate sites" evidence="9">
    <location>
        <position position="64"/>
    </location>
</feature>
<comment type="function">
    <text evidence="9">Involved in the biosynthesis of ADP-glucose, a building block required for the elongation reactions to produce glycogen. Catalyzes the reaction between ATP and alpha-D-glucose 1-phosphate (G1P) to produce pyrophosphate and ADP-Glc.</text>
</comment>
<protein>
    <recommendedName>
        <fullName evidence="9">Glucose-1-phosphate adenylyltransferase</fullName>
        <ecNumber evidence="9">2.7.7.27</ecNumber>
    </recommendedName>
    <alternativeName>
        <fullName evidence="9">ADP-glucose pyrophosphorylase</fullName>
        <shortName evidence="9">ADPGlc PPase</shortName>
    </alternativeName>
    <alternativeName>
        <fullName evidence="9">ADP-glucose synthase</fullName>
    </alternativeName>
</protein>
<evidence type="ECO:0000313" key="12">
    <source>
        <dbReference type="EMBL" id="USQ78246.1"/>
    </source>
</evidence>
<keyword evidence="4 9" id="KW-0548">Nucleotidyltransferase</keyword>
<dbReference type="PANTHER" id="PTHR43523">
    <property type="entry name" value="GLUCOSE-1-PHOSPHATE ADENYLYLTRANSFERASE-RELATED"/>
    <property type="match status" value="1"/>
</dbReference>
<keyword evidence="8 9" id="KW-0119">Carbohydrate metabolism</keyword>
<dbReference type="Gene3D" id="3.90.550.10">
    <property type="entry name" value="Spore Coat Polysaccharide Biosynthesis Protein SpsA, Chain A"/>
    <property type="match status" value="1"/>
</dbReference>
<reference evidence="12" key="1">
    <citation type="submission" date="2022-06" db="EMBL/GenBank/DDBJ databases">
        <title>Ornithinimicrobium HY1793.</title>
        <authorList>
            <person name="Huang Y."/>
        </authorList>
    </citation>
    <scope>NUCLEOTIDE SEQUENCE</scope>
    <source>
        <strain evidence="12">HY1793</strain>
    </source>
</reference>
<feature type="binding site" evidence="9">
    <location>
        <position position="202"/>
    </location>
    <ligand>
        <name>alpha-D-glucose 1-phosphate</name>
        <dbReference type="ChEBI" id="CHEBI:58601"/>
    </ligand>
</feature>
<dbReference type="PANTHER" id="PTHR43523:SF2">
    <property type="entry name" value="GLUCOSE-1-PHOSPHATE ADENYLYLTRANSFERASE"/>
    <property type="match status" value="1"/>
</dbReference>
<dbReference type="InterPro" id="IPR005835">
    <property type="entry name" value="NTP_transferase_dom"/>
</dbReference>
<dbReference type="SUPFAM" id="SSF53448">
    <property type="entry name" value="Nucleotide-diphospho-sugar transferases"/>
    <property type="match status" value="1"/>
</dbReference>
<evidence type="ECO:0000259" key="11">
    <source>
        <dbReference type="Pfam" id="PF24894"/>
    </source>
</evidence>
<dbReference type="HAMAP" id="MF_00624">
    <property type="entry name" value="GlgC"/>
    <property type="match status" value="1"/>
</dbReference>
<evidence type="ECO:0000256" key="4">
    <source>
        <dbReference type="ARBA" id="ARBA00022695"/>
    </source>
</evidence>
<dbReference type="CDD" id="cd04651">
    <property type="entry name" value="LbH_G1P_AT_C"/>
    <property type="match status" value="1"/>
</dbReference>
<dbReference type="Pfam" id="PF24894">
    <property type="entry name" value="Hexapep_GlmU"/>
    <property type="match status" value="1"/>
</dbReference>
<dbReference type="Pfam" id="PF00483">
    <property type="entry name" value="NTP_transferase"/>
    <property type="match status" value="1"/>
</dbReference>